<dbReference type="EMBL" id="NEDP02005239">
    <property type="protein sequence ID" value="OWF42685.1"/>
    <property type="molecule type" value="Genomic_DNA"/>
</dbReference>
<dbReference type="AlphaFoldDB" id="A0A210Q1U5"/>
<dbReference type="PANTHER" id="PTHR10961">
    <property type="entry name" value="PEROXISOMAL SARCOSINE OXIDASE"/>
    <property type="match status" value="1"/>
</dbReference>
<dbReference type="InterPro" id="IPR036188">
    <property type="entry name" value="FAD/NAD-bd_sf"/>
</dbReference>
<evidence type="ECO:0000256" key="3">
    <source>
        <dbReference type="ARBA" id="ARBA00022630"/>
    </source>
</evidence>
<evidence type="ECO:0000256" key="4">
    <source>
        <dbReference type="ARBA" id="ARBA00022827"/>
    </source>
</evidence>
<keyword evidence="8" id="KW-1185">Reference proteome</keyword>
<evidence type="ECO:0000256" key="1">
    <source>
        <dbReference type="ARBA" id="ARBA00001974"/>
    </source>
</evidence>
<evidence type="ECO:0000313" key="8">
    <source>
        <dbReference type="Proteomes" id="UP000242188"/>
    </source>
</evidence>
<dbReference type="Gene3D" id="3.50.50.60">
    <property type="entry name" value="FAD/NAD(P)-binding domain"/>
    <property type="match status" value="1"/>
</dbReference>
<dbReference type="Proteomes" id="UP000242188">
    <property type="component" value="Unassembled WGS sequence"/>
</dbReference>
<dbReference type="Pfam" id="PF01266">
    <property type="entry name" value="DAO"/>
    <property type="match status" value="1"/>
</dbReference>
<feature type="domain" description="FAD dependent oxidoreductase" evidence="6">
    <location>
        <begin position="39"/>
        <end position="392"/>
    </location>
</feature>
<dbReference type="GO" id="GO:0050660">
    <property type="term" value="F:flavin adenine dinucleotide binding"/>
    <property type="evidence" value="ECO:0007669"/>
    <property type="project" value="InterPro"/>
</dbReference>
<dbReference type="STRING" id="6573.A0A210Q1U5"/>
<accession>A0A210Q1U5</accession>
<dbReference type="SUPFAM" id="SSF51905">
    <property type="entry name" value="FAD/NAD(P)-binding domain"/>
    <property type="match status" value="1"/>
</dbReference>
<gene>
    <name evidence="7" type="ORF">KP79_PYT15764</name>
</gene>
<keyword evidence="5" id="KW-0560">Oxidoreductase</keyword>
<dbReference type="OrthoDB" id="424974at2759"/>
<dbReference type="GO" id="GO:0050031">
    <property type="term" value="F:L-pipecolate oxidase activity"/>
    <property type="evidence" value="ECO:0007669"/>
    <property type="project" value="TreeGrafter"/>
</dbReference>
<protein>
    <submittedName>
        <fullName evidence="7">Peroxisomal sarcosine oxidase</fullName>
    </submittedName>
</protein>
<dbReference type="InterPro" id="IPR006076">
    <property type="entry name" value="FAD-dep_OxRdtase"/>
</dbReference>
<evidence type="ECO:0000313" key="7">
    <source>
        <dbReference type="EMBL" id="OWF42685.1"/>
    </source>
</evidence>
<dbReference type="Gene3D" id="3.30.9.10">
    <property type="entry name" value="D-Amino Acid Oxidase, subunit A, domain 2"/>
    <property type="match status" value="1"/>
</dbReference>
<reference evidence="7 8" key="1">
    <citation type="journal article" date="2017" name="Nat. Ecol. Evol.">
        <title>Scallop genome provides insights into evolution of bilaterian karyotype and development.</title>
        <authorList>
            <person name="Wang S."/>
            <person name="Zhang J."/>
            <person name="Jiao W."/>
            <person name="Li J."/>
            <person name="Xun X."/>
            <person name="Sun Y."/>
            <person name="Guo X."/>
            <person name="Huan P."/>
            <person name="Dong B."/>
            <person name="Zhang L."/>
            <person name="Hu X."/>
            <person name="Sun X."/>
            <person name="Wang J."/>
            <person name="Zhao C."/>
            <person name="Wang Y."/>
            <person name="Wang D."/>
            <person name="Huang X."/>
            <person name="Wang R."/>
            <person name="Lv J."/>
            <person name="Li Y."/>
            <person name="Zhang Z."/>
            <person name="Liu B."/>
            <person name="Lu W."/>
            <person name="Hui Y."/>
            <person name="Liang J."/>
            <person name="Zhou Z."/>
            <person name="Hou R."/>
            <person name="Li X."/>
            <person name="Liu Y."/>
            <person name="Li H."/>
            <person name="Ning X."/>
            <person name="Lin Y."/>
            <person name="Zhao L."/>
            <person name="Xing Q."/>
            <person name="Dou J."/>
            <person name="Li Y."/>
            <person name="Mao J."/>
            <person name="Guo H."/>
            <person name="Dou H."/>
            <person name="Li T."/>
            <person name="Mu C."/>
            <person name="Jiang W."/>
            <person name="Fu Q."/>
            <person name="Fu X."/>
            <person name="Miao Y."/>
            <person name="Liu J."/>
            <person name="Yu Q."/>
            <person name="Li R."/>
            <person name="Liao H."/>
            <person name="Li X."/>
            <person name="Kong Y."/>
            <person name="Jiang Z."/>
            <person name="Chourrout D."/>
            <person name="Li R."/>
            <person name="Bao Z."/>
        </authorList>
    </citation>
    <scope>NUCLEOTIDE SEQUENCE [LARGE SCALE GENOMIC DNA]</scope>
    <source>
        <strain evidence="7 8">PY_sf001</strain>
    </source>
</reference>
<dbReference type="GO" id="GO:0005777">
    <property type="term" value="C:peroxisome"/>
    <property type="evidence" value="ECO:0007669"/>
    <property type="project" value="TreeGrafter"/>
</dbReference>
<dbReference type="GO" id="GO:0008115">
    <property type="term" value="F:sarcosine oxidase activity"/>
    <property type="evidence" value="ECO:0007669"/>
    <property type="project" value="TreeGrafter"/>
</dbReference>
<evidence type="ECO:0000256" key="5">
    <source>
        <dbReference type="ARBA" id="ARBA00023002"/>
    </source>
</evidence>
<name>A0A210Q1U5_MIZYE</name>
<comment type="caution">
    <text evidence="7">The sequence shown here is derived from an EMBL/GenBank/DDBJ whole genome shotgun (WGS) entry which is preliminary data.</text>
</comment>
<dbReference type="SUPFAM" id="SSF54373">
    <property type="entry name" value="FAD-linked reductases, C-terminal domain"/>
    <property type="match status" value="1"/>
</dbReference>
<dbReference type="NCBIfam" id="NF008425">
    <property type="entry name" value="PRK11259.1"/>
    <property type="match status" value="1"/>
</dbReference>
<keyword evidence="3" id="KW-0285">Flavoprotein</keyword>
<dbReference type="GO" id="GO:0033514">
    <property type="term" value="P:L-lysine catabolic process to acetyl-CoA via L-pipecolate"/>
    <property type="evidence" value="ECO:0007669"/>
    <property type="project" value="TreeGrafter"/>
</dbReference>
<dbReference type="InterPro" id="IPR045170">
    <property type="entry name" value="MTOX"/>
</dbReference>
<comment type="similarity">
    <text evidence="2">Belongs to the MSOX/MTOX family.</text>
</comment>
<organism evidence="7 8">
    <name type="scientific">Mizuhopecten yessoensis</name>
    <name type="common">Japanese scallop</name>
    <name type="synonym">Patinopecten yessoensis</name>
    <dbReference type="NCBI Taxonomy" id="6573"/>
    <lineage>
        <taxon>Eukaryota</taxon>
        <taxon>Metazoa</taxon>
        <taxon>Spiralia</taxon>
        <taxon>Lophotrochozoa</taxon>
        <taxon>Mollusca</taxon>
        <taxon>Bivalvia</taxon>
        <taxon>Autobranchia</taxon>
        <taxon>Pteriomorphia</taxon>
        <taxon>Pectinida</taxon>
        <taxon>Pectinoidea</taxon>
        <taxon>Pectinidae</taxon>
        <taxon>Mizuhopecten</taxon>
    </lineage>
</organism>
<sequence>MRTDACDDNSKLTNDNGAFLNSRNKDDSIHVMTEDLVYDVIIVGAGIVGSYTAYHAKRTGKSTLLLEQFPLPHSRGSSHGQSRTIRSAYGDLEYYTQMMTKAFRMWNELEDQSRQTLFRQTGLLCIGQKGTKYLDKTTDCLRKNKTPFRRLDYEEFNKAFPMLSYPSEVGGAVVDYSAGLLLAGRALTAVQNQYLKLGGLLHDGEKMTEIIPGEVIKVKTEARLYQAKAVVLCVGPWAKKVLTKLGLDVPLQTQKIKVCYWKEKTPGTFSSRHFPVFSQLKAIGPHLVYGVPCDEYPDLVKVCLHYGPTVDPDYRDTANDRWVEDALQKYVKEHIPGLEPYPVITESCIYTNTPDEDFVLDRHPFYNNIIIGAGFSGHGFKLAPVVGEILATMAAGKTPEQDMTYFCLNRFKKSHL</sequence>
<comment type="cofactor">
    <cofactor evidence="1">
        <name>FAD</name>
        <dbReference type="ChEBI" id="CHEBI:57692"/>
    </cofactor>
</comment>
<evidence type="ECO:0000256" key="2">
    <source>
        <dbReference type="ARBA" id="ARBA00010989"/>
    </source>
</evidence>
<dbReference type="PANTHER" id="PTHR10961:SF46">
    <property type="entry name" value="PEROXISOMAL SARCOSINE OXIDASE"/>
    <property type="match status" value="1"/>
</dbReference>
<proteinExistence type="inferred from homology"/>
<evidence type="ECO:0000259" key="6">
    <source>
        <dbReference type="Pfam" id="PF01266"/>
    </source>
</evidence>
<keyword evidence="4" id="KW-0274">FAD</keyword>